<reference evidence="7 8" key="1">
    <citation type="submission" date="2016-10" db="EMBL/GenBank/DDBJ databases">
        <authorList>
            <person name="de Groot N.N."/>
        </authorList>
    </citation>
    <scope>NUCLEOTIDE SEQUENCE [LARGE SCALE GENOMIC DNA]</scope>
    <source>
        <strain evidence="7 8">CGMCC 1.6848</strain>
    </source>
</reference>
<evidence type="ECO:0000313" key="7">
    <source>
        <dbReference type="EMBL" id="SFH88220.1"/>
    </source>
</evidence>
<dbReference type="SUPFAM" id="SSF54534">
    <property type="entry name" value="FKBP-like"/>
    <property type="match status" value="1"/>
</dbReference>
<evidence type="ECO:0000313" key="8">
    <source>
        <dbReference type="Proteomes" id="UP000199040"/>
    </source>
</evidence>
<evidence type="ECO:0000256" key="1">
    <source>
        <dbReference type="ARBA" id="ARBA00000971"/>
    </source>
</evidence>
<dbReference type="SUPFAM" id="SSF109998">
    <property type="entry name" value="Triger factor/SurA peptide-binding domain-like"/>
    <property type="match status" value="1"/>
</dbReference>
<evidence type="ECO:0000256" key="2">
    <source>
        <dbReference type="ARBA" id="ARBA00007656"/>
    </source>
</evidence>
<dbReference type="InterPro" id="IPR050245">
    <property type="entry name" value="PrsA_foldase"/>
</dbReference>
<evidence type="ECO:0000256" key="4">
    <source>
        <dbReference type="ARBA" id="ARBA00023110"/>
    </source>
</evidence>
<dbReference type="InterPro" id="IPR046357">
    <property type="entry name" value="PPIase_dom_sf"/>
</dbReference>
<accession>A0A1I3DNA8</accession>
<dbReference type="STRING" id="442341.SAMN04487959_111146"/>
<evidence type="ECO:0000256" key="3">
    <source>
        <dbReference type="ARBA" id="ARBA00013194"/>
    </source>
</evidence>
<dbReference type="InterPro" id="IPR000297">
    <property type="entry name" value="PPIase_PpiC"/>
</dbReference>
<keyword evidence="4 5" id="KW-0697">Rotamase</keyword>
<dbReference type="PANTHER" id="PTHR47245">
    <property type="entry name" value="PEPTIDYLPROLYL ISOMERASE"/>
    <property type="match status" value="1"/>
</dbReference>
<comment type="catalytic activity">
    <reaction evidence="1">
        <text>[protein]-peptidylproline (omega=180) = [protein]-peptidylproline (omega=0)</text>
        <dbReference type="Rhea" id="RHEA:16237"/>
        <dbReference type="Rhea" id="RHEA-COMP:10747"/>
        <dbReference type="Rhea" id="RHEA-COMP:10748"/>
        <dbReference type="ChEBI" id="CHEBI:83833"/>
        <dbReference type="ChEBI" id="CHEBI:83834"/>
        <dbReference type="EC" id="5.2.1.8"/>
    </reaction>
</comment>
<dbReference type="PROSITE" id="PS50198">
    <property type="entry name" value="PPIC_PPIASE_2"/>
    <property type="match status" value="1"/>
</dbReference>
<dbReference type="PANTHER" id="PTHR47245:SF2">
    <property type="entry name" value="PEPTIDYL-PROLYL CIS-TRANS ISOMERASE HP_0175-RELATED"/>
    <property type="match status" value="1"/>
</dbReference>
<dbReference type="Proteomes" id="UP000199040">
    <property type="component" value="Unassembled WGS sequence"/>
</dbReference>
<evidence type="ECO:0000259" key="6">
    <source>
        <dbReference type="PROSITE" id="PS50198"/>
    </source>
</evidence>
<dbReference type="Pfam" id="PF00639">
    <property type="entry name" value="Rotamase"/>
    <property type="match status" value="1"/>
</dbReference>
<dbReference type="EMBL" id="FOPY01000011">
    <property type="protein sequence ID" value="SFH88220.1"/>
    <property type="molecule type" value="Genomic_DNA"/>
</dbReference>
<keyword evidence="8" id="KW-1185">Reference proteome</keyword>
<organism evidence="7 8">
    <name type="scientific">Modicisalibacter xianhensis</name>
    <dbReference type="NCBI Taxonomy" id="442341"/>
    <lineage>
        <taxon>Bacteria</taxon>
        <taxon>Pseudomonadati</taxon>
        <taxon>Pseudomonadota</taxon>
        <taxon>Gammaproteobacteria</taxon>
        <taxon>Oceanospirillales</taxon>
        <taxon>Halomonadaceae</taxon>
        <taxon>Modicisalibacter</taxon>
    </lineage>
</organism>
<feature type="domain" description="PpiC" evidence="6">
    <location>
        <begin position="113"/>
        <end position="214"/>
    </location>
</feature>
<sequence>MQLIPLETLPANAQAMAIPPVWVGDVNIPAEDIAREMQYHQADSVEDAQLQAARALVVRELLRQRCDELGWEVEDSEEAALAALLDTELDVPEPAEADCRRYFEANAERFSEPVRLSVRHILLAAAPDDADARDRQYRLGQDLVAELQTVPERFTEFAQRHSACPSKDDGGELGWLTPGQTVAELDRALQRLPEGLHDRPLASRYGWHVVSVDRRDGGRAVSYIEAAERVRHTLREQATRRALRHYLLALEARLGVSGVALDDESAGALMQ</sequence>
<gene>
    <name evidence="7" type="ORF">SAMN04487959_111146</name>
</gene>
<name>A0A1I3DNA8_9GAMM</name>
<keyword evidence="5 7" id="KW-0413">Isomerase</keyword>
<evidence type="ECO:0000256" key="5">
    <source>
        <dbReference type="PROSITE-ProRule" id="PRU00278"/>
    </source>
</evidence>
<comment type="similarity">
    <text evidence="2">Belongs to the PpiC/parvulin rotamase family.</text>
</comment>
<dbReference type="InterPro" id="IPR027304">
    <property type="entry name" value="Trigger_fact/SurA_dom_sf"/>
</dbReference>
<protein>
    <recommendedName>
        <fullName evidence="3">peptidylprolyl isomerase</fullName>
        <ecNumber evidence="3">5.2.1.8</ecNumber>
    </recommendedName>
</protein>
<dbReference type="GO" id="GO:0003755">
    <property type="term" value="F:peptidyl-prolyl cis-trans isomerase activity"/>
    <property type="evidence" value="ECO:0007669"/>
    <property type="project" value="UniProtKB-KW"/>
</dbReference>
<dbReference type="EC" id="5.2.1.8" evidence="3"/>
<dbReference type="Gene3D" id="3.10.50.40">
    <property type="match status" value="1"/>
</dbReference>
<dbReference type="RefSeq" id="WP_092847935.1">
    <property type="nucleotide sequence ID" value="NZ_FOPY01000011.1"/>
</dbReference>
<proteinExistence type="inferred from homology"/>
<dbReference type="AlphaFoldDB" id="A0A1I3DNA8"/>